<evidence type="ECO:0000256" key="3">
    <source>
        <dbReference type="ARBA" id="ARBA00022679"/>
    </source>
</evidence>
<dbReference type="Gene3D" id="3.40.50.620">
    <property type="entry name" value="HUPs"/>
    <property type="match status" value="1"/>
</dbReference>
<organism evidence="9">
    <name type="scientific">marine metagenome</name>
    <dbReference type="NCBI Taxonomy" id="408172"/>
    <lineage>
        <taxon>unclassified sequences</taxon>
        <taxon>metagenomes</taxon>
        <taxon>ecological metagenomes</taxon>
    </lineage>
</organism>
<feature type="domain" description="Cytidyltransferase-like" evidence="8">
    <location>
        <begin position="2"/>
        <end position="115"/>
    </location>
</feature>
<evidence type="ECO:0000256" key="5">
    <source>
        <dbReference type="ARBA" id="ARBA00022741"/>
    </source>
</evidence>
<dbReference type="CDD" id="cd02165">
    <property type="entry name" value="NMNAT"/>
    <property type="match status" value="1"/>
</dbReference>
<comment type="pathway">
    <text evidence="1">Cofactor biosynthesis; NAD(+) biosynthesis.</text>
</comment>
<dbReference type="PANTHER" id="PTHR39321">
    <property type="entry name" value="NICOTINATE-NUCLEOTIDE ADENYLYLTRANSFERASE-RELATED"/>
    <property type="match status" value="1"/>
</dbReference>
<dbReference type="InterPro" id="IPR004821">
    <property type="entry name" value="Cyt_trans-like"/>
</dbReference>
<evidence type="ECO:0000256" key="2">
    <source>
        <dbReference type="ARBA" id="ARBA00022642"/>
    </source>
</evidence>
<evidence type="ECO:0000256" key="1">
    <source>
        <dbReference type="ARBA" id="ARBA00004790"/>
    </source>
</evidence>
<dbReference type="EMBL" id="UINC01175480">
    <property type="protein sequence ID" value="SVD82125.1"/>
    <property type="molecule type" value="Genomic_DNA"/>
</dbReference>
<keyword evidence="5" id="KW-0547">Nucleotide-binding</keyword>
<gene>
    <name evidence="9" type="ORF">METZ01_LOCUS434979</name>
</gene>
<dbReference type="GO" id="GO:0009435">
    <property type="term" value="P:NAD+ biosynthetic process"/>
    <property type="evidence" value="ECO:0007669"/>
    <property type="project" value="UniProtKB-UniPathway"/>
</dbReference>
<dbReference type="InterPro" id="IPR014729">
    <property type="entry name" value="Rossmann-like_a/b/a_fold"/>
</dbReference>
<reference evidence="9" key="1">
    <citation type="submission" date="2018-05" db="EMBL/GenBank/DDBJ databases">
        <authorList>
            <person name="Lanie J.A."/>
            <person name="Ng W.-L."/>
            <person name="Kazmierczak K.M."/>
            <person name="Andrzejewski T.M."/>
            <person name="Davidsen T.M."/>
            <person name="Wayne K.J."/>
            <person name="Tettelin H."/>
            <person name="Glass J.I."/>
            <person name="Rusch D."/>
            <person name="Podicherti R."/>
            <person name="Tsui H.-C.T."/>
            <person name="Winkler M.E."/>
        </authorList>
    </citation>
    <scope>NUCLEOTIDE SEQUENCE</scope>
</reference>
<evidence type="ECO:0000256" key="4">
    <source>
        <dbReference type="ARBA" id="ARBA00022695"/>
    </source>
</evidence>
<feature type="non-terminal residue" evidence="9">
    <location>
        <position position="119"/>
    </location>
</feature>
<keyword evidence="6" id="KW-0067">ATP-binding</keyword>
<dbReference type="GO" id="GO:0005524">
    <property type="term" value="F:ATP binding"/>
    <property type="evidence" value="ECO:0007669"/>
    <property type="project" value="UniProtKB-KW"/>
</dbReference>
<sequence length="119" mass="12885">MLADAALDELSLEMLYLIPAAQSPFKPDDKPADNASRVQLLRLAFAGRENCEVDEQELQRGGTSYTIDTVCDYVTRQPEAELTCLIGADHVPLLPQWRKADELAGLAAFAAVPRPGGAT</sequence>
<dbReference type="GO" id="GO:0070566">
    <property type="term" value="F:adenylyltransferase activity"/>
    <property type="evidence" value="ECO:0007669"/>
    <property type="project" value="UniProtKB-ARBA"/>
</dbReference>
<dbReference type="AlphaFoldDB" id="A0A382YH09"/>
<accession>A0A382YH09</accession>
<keyword evidence="3" id="KW-0808">Transferase</keyword>
<dbReference type="SUPFAM" id="SSF52374">
    <property type="entry name" value="Nucleotidylyl transferase"/>
    <property type="match status" value="1"/>
</dbReference>
<dbReference type="Pfam" id="PF01467">
    <property type="entry name" value="CTP_transf_like"/>
    <property type="match status" value="1"/>
</dbReference>
<proteinExistence type="predicted"/>
<keyword evidence="2" id="KW-0662">Pyridine nucleotide biosynthesis</keyword>
<keyword evidence="4" id="KW-0548">Nucleotidyltransferase</keyword>
<evidence type="ECO:0000313" key="9">
    <source>
        <dbReference type="EMBL" id="SVD82125.1"/>
    </source>
</evidence>
<evidence type="ECO:0000256" key="7">
    <source>
        <dbReference type="ARBA" id="ARBA00023027"/>
    </source>
</evidence>
<protein>
    <recommendedName>
        <fullName evidence="8">Cytidyltransferase-like domain-containing protein</fullName>
    </recommendedName>
</protein>
<evidence type="ECO:0000259" key="8">
    <source>
        <dbReference type="Pfam" id="PF01467"/>
    </source>
</evidence>
<name>A0A382YH09_9ZZZZ</name>
<evidence type="ECO:0000256" key="6">
    <source>
        <dbReference type="ARBA" id="ARBA00022840"/>
    </source>
</evidence>
<keyword evidence="7" id="KW-0520">NAD</keyword>
<dbReference type="InterPro" id="IPR005248">
    <property type="entry name" value="NadD/NMNAT"/>
</dbReference>
<dbReference type="UniPathway" id="UPA00253"/>
<dbReference type="PANTHER" id="PTHR39321:SF3">
    <property type="entry name" value="PHOSPHOPANTETHEINE ADENYLYLTRANSFERASE"/>
    <property type="match status" value="1"/>
</dbReference>